<accession>W5SVS0</accession>
<evidence type="ECO:0000313" key="1">
    <source>
        <dbReference type="EMBL" id="AHH10967.1"/>
    </source>
</evidence>
<evidence type="ECO:0000313" key="2">
    <source>
        <dbReference type="Proteomes" id="UP000019330"/>
    </source>
</evidence>
<keyword evidence="2" id="KW-1185">Reference proteome</keyword>
<dbReference type="Proteomes" id="UP000019330">
    <property type="component" value="Chromosome"/>
</dbReference>
<dbReference type="PATRIC" id="fig|1313292.3.peg.835"/>
<reference evidence="1" key="1">
    <citation type="submission" date="2013-04" db="EMBL/GenBank/DDBJ databases">
        <title>Comparative Genomics of Relapsing Fever Spirochetes.</title>
        <authorList>
            <person name="Schwan T.G."/>
            <person name="Raffel S.J."/>
            <person name="Porcella S.F."/>
            <person name="Martens C.A."/>
            <person name="Bruno D.P."/>
            <person name="Ricklefs S.M."/>
            <person name="Barbian K.B."/>
        </authorList>
    </citation>
    <scope>NUCLEOTIDE SEQUENCE [LARGE SCALE GENOMIC DNA]</scope>
    <source>
        <strain evidence="1">Co53</strain>
    </source>
</reference>
<sequence length="65" mass="7694">MINKINLQNLETKNQIKQGKILTNKTEKISQHKKDNKLYEATLEFEAIFVNQMLKSMKNSTKKRK</sequence>
<protein>
    <submittedName>
        <fullName evidence="1">Flagellar protein flgJ</fullName>
    </submittedName>
</protein>
<dbReference type="STRING" id="1313292.BCO_0038401"/>
<name>W5SVS0_9SPIR</name>
<dbReference type="HOGENOM" id="CLU_2841122_0_0_12"/>
<keyword evidence="1" id="KW-0282">Flagellum</keyword>
<gene>
    <name evidence="1" type="ORF">BCO_0038401</name>
</gene>
<keyword evidence="1" id="KW-0969">Cilium</keyword>
<organism evidence="1 2">
    <name type="scientific">Borrelia coriaceae ATCC 43381</name>
    <dbReference type="NCBI Taxonomy" id="1408429"/>
    <lineage>
        <taxon>Bacteria</taxon>
        <taxon>Pseudomonadati</taxon>
        <taxon>Spirochaetota</taxon>
        <taxon>Spirochaetia</taxon>
        <taxon>Spirochaetales</taxon>
        <taxon>Borreliaceae</taxon>
        <taxon>Borrelia</taxon>
    </lineage>
</organism>
<proteinExistence type="predicted"/>
<dbReference type="AlphaFoldDB" id="W5SVS0"/>
<keyword evidence="1" id="KW-0966">Cell projection</keyword>
<dbReference type="EMBL" id="CP005745">
    <property type="protein sequence ID" value="AHH10967.1"/>
    <property type="molecule type" value="Genomic_DNA"/>
</dbReference>